<dbReference type="InterPro" id="IPR036937">
    <property type="entry name" value="Adhesion_dom_fimbrial_sf"/>
</dbReference>
<dbReference type="GO" id="GO:0043709">
    <property type="term" value="P:cell adhesion involved in single-species biofilm formation"/>
    <property type="evidence" value="ECO:0007669"/>
    <property type="project" value="TreeGrafter"/>
</dbReference>
<proteinExistence type="predicted"/>
<name>A0A1B2LWK7_9GAMM</name>
<feature type="region of interest" description="Disordered" evidence="1">
    <location>
        <begin position="33"/>
        <end position="54"/>
    </location>
</feature>
<dbReference type="InterPro" id="IPR008966">
    <property type="entry name" value="Adhesion_dom_sf"/>
</dbReference>
<feature type="domain" description="Fimbrial-type adhesion" evidence="3">
    <location>
        <begin position="218"/>
        <end position="365"/>
    </location>
</feature>
<dbReference type="Pfam" id="PF00419">
    <property type="entry name" value="Fimbrial"/>
    <property type="match status" value="1"/>
</dbReference>
<evidence type="ECO:0000313" key="5">
    <source>
        <dbReference type="Proteomes" id="UP000093391"/>
    </source>
</evidence>
<dbReference type="KEGG" id="ala:BFG52_02465"/>
<evidence type="ECO:0000313" key="4">
    <source>
        <dbReference type="EMBL" id="AOA57330.1"/>
    </source>
</evidence>
<dbReference type="EMBL" id="CP016895">
    <property type="protein sequence ID" value="AOA57330.1"/>
    <property type="molecule type" value="Genomic_DNA"/>
</dbReference>
<evidence type="ECO:0000256" key="1">
    <source>
        <dbReference type="SAM" id="MobiDB-lite"/>
    </source>
</evidence>
<evidence type="ECO:0000259" key="3">
    <source>
        <dbReference type="Pfam" id="PF00419"/>
    </source>
</evidence>
<feature type="chain" id="PRO_5008539824" description="Fimbrial-type adhesion domain-containing protein" evidence="2">
    <location>
        <begin position="22"/>
        <end position="365"/>
    </location>
</feature>
<organism evidence="4 5">
    <name type="scientific">Acinetobacter larvae</name>
    <dbReference type="NCBI Taxonomy" id="1789224"/>
    <lineage>
        <taxon>Bacteria</taxon>
        <taxon>Pseudomonadati</taxon>
        <taxon>Pseudomonadota</taxon>
        <taxon>Gammaproteobacteria</taxon>
        <taxon>Moraxellales</taxon>
        <taxon>Moraxellaceae</taxon>
        <taxon>Acinetobacter</taxon>
    </lineage>
</organism>
<protein>
    <recommendedName>
        <fullName evidence="3">Fimbrial-type adhesion domain-containing protein</fullName>
    </recommendedName>
</protein>
<dbReference type="Gene3D" id="2.60.40.1090">
    <property type="entry name" value="Fimbrial-type adhesion domain"/>
    <property type="match status" value="1"/>
</dbReference>
<feature type="signal peptide" evidence="2">
    <location>
        <begin position="1"/>
        <end position="21"/>
    </location>
</feature>
<reference evidence="4 5" key="1">
    <citation type="submission" date="2016-08" db="EMBL/GenBank/DDBJ databases">
        <authorList>
            <person name="Seilhamer J.J."/>
        </authorList>
    </citation>
    <scope>NUCLEOTIDE SEQUENCE [LARGE SCALE GENOMIC DNA]</scope>
    <source>
        <strain evidence="4 5">BRTC-1</strain>
    </source>
</reference>
<accession>A0A1B2LWK7</accession>
<dbReference type="AlphaFoldDB" id="A0A1B2LWK7"/>
<dbReference type="STRING" id="1789224.BFG52_02465"/>
<feature type="compositionally biased region" description="Basic and acidic residues" evidence="1">
    <location>
        <begin position="41"/>
        <end position="51"/>
    </location>
</feature>
<dbReference type="InterPro" id="IPR000259">
    <property type="entry name" value="Adhesion_dom_fimbrial"/>
</dbReference>
<dbReference type="SUPFAM" id="SSF49401">
    <property type="entry name" value="Bacterial adhesins"/>
    <property type="match status" value="1"/>
</dbReference>
<keyword evidence="2" id="KW-0732">Signal</keyword>
<gene>
    <name evidence="4" type="ORF">BFG52_02465</name>
</gene>
<dbReference type="PANTHER" id="PTHR33420:SF10">
    <property type="entry name" value="FIMBRIAE MAJOR SUBUNIT"/>
    <property type="match status" value="1"/>
</dbReference>
<dbReference type="PANTHER" id="PTHR33420">
    <property type="entry name" value="FIMBRIAL SUBUNIT ELFA-RELATED"/>
    <property type="match status" value="1"/>
</dbReference>
<dbReference type="InterPro" id="IPR050263">
    <property type="entry name" value="Bact_Fimbrial_Adh_Pro"/>
</dbReference>
<keyword evidence="5" id="KW-1185">Reference proteome</keyword>
<dbReference type="OrthoDB" id="6522787at2"/>
<evidence type="ECO:0000256" key="2">
    <source>
        <dbReference type="SAM" id="SignalP"/>
    </source>
</evidence>
<dbReference type="RefSeq" id="WP_067552168.1">
    <property type="nucleotide sequence ID" value="NZ_CP016895.1"/>
</dbReference>
<sequence>MNLMKHIFCYTVLLGSADVLAAQNCNNGGNVASQLHPANTSHEKDVKRDMTSSDPTTNVVIQGQGYIQSSQLIKCDDFDSQSRTKTPTFKSFSNSNINSQSKTFNGKKFYKIVGTADAFVNKYAYIYFRYSDNNNSAKGPYELGNQNGSILGENTYTQGLRIYDLAVAFEKAPIDPIEVPVIIGTLDVSWTKKLVGQDNSYTTSTTQRAEIRLIVNPVVEKTCTVNNPVVTLPTISVATLNNQGDTAAKTNFTIVATCGESLANIGLNSIVVDNSDVDAQSANAKNGILVNTASSQASKNVAIQMYEDTTNQPVRFGLEQDFGKTTMGVNPTARRNYYAKYYKLDSTPTQAGKITSTATIMVTYK</sequence>
<dbReference type="GO" id="GO:0009289">
    <property type="term" value="C:pilus"/>
    <property type="evidence" value="ECO:0007669"/>
    <property type="project" value="InterPro"/>
</dbReference>
<dbReference type="Proteomes" id="UP000093391">
    <property type="component" value="Chromosome"/>
</dbReference>